<feature type="region of interest" description="Disordered" evidence="1">
    <location>
        <begin position="1"/>
        <end position="24"/>
    </location>
</feature>
<name>K8XDC9_RHOOP</name>
<dbReference type="Proteomes" id="UP000005951">
    <property type="component" value="Unassembled WGS sequence"/>
</dbReference>
<sequence>MASKRDKRMSLDDAVGELRSGMTI</sequence>
<comment type="caution">
    <text evidence="2">The sequence shown here is derived from an EMBL/GenBank/DDBJ whole genome shotgun (WGS) entry which is preliminary data.</text>
</comment>
<protein>
    <submittedName>
        <fullName evidence="2">CoA-transferase alpha subunit</fullName>
    </submittedName>
</protein>
<organism evidence="2 3">
    <name type="scientific">Rhodococcus opacus M213</name>
    <dbReference type="NCBI Taxonomy" id="1129896"/>
    <lineage>
        <taxon>Bacteria</taxon>
        <taxon>Bacillati</taxon>
        <taxon>Actinomycetota</taxon>
        <taxon>Actinomycetes</taxon>
        <taxon>Mycobacteriales</taxon>
        <taxon>Nocardiaceae</taxon>
        <taxon>Rhodococcus</taxon>
    </lineage>
</organism>
<reference evidence="2 3" key="1">
    <citation type="journal article" date="2013" name="Genome Announc.">
        <title>Draft Genome Sequence of Rhodococcus opacus Strain M213 Shows a Diverse Catabolic Potential.</title>
        <authorList>
            <person name="Pathak A."/>
            <person name="Green S.J."/>
            <person name="Ogram A."/>
            <person name="Chauhan A."/>
        </authorList>
    </citation>
    <scope>NUCLEOTIDE SEQUENCE [LARGE SCALE GENOMIC DNA]</scope>
    <source>
        <strain evidence="2 3">M213</strain>
    </source>
</reference>
<dbReference type="GO" id="GO:0016740">
    <property type="term" value="F:transferase activity"/>
    <property type="evidence" value="ECO:0007669"/>
    <property type="project" value="UniProtKB-KW"/>
</dbReference>
<proteinExistence type="predicted"/>
<evidence type="ECO:0000256" key="1">
    <source>
        <dbReference type="SAM" id="MobiDB-lite"/>
    </source>
</evidence>
<dbReference type="AlphaFoldDB" id="K8XDC9"/>
<dbReference type="EMBL" id="AJYC02000345">
    <property type="protein sequence ID" value="EKT76337.1"/>
    <property type="molecule type" value="Genomic_DNA"/>
</dbReference>
<feature type="non-terminal residue" evidence="2">
    <location>
        <position position="24"/>
    </location>
</feature>
<keyword evidence="2" id="KW-0808">Transferase</keyword>
<evidence type="ECO:0000313" key="3">
    <source>
        <dbReference type="Proteomes" id="UP000005951"/>
    </source>
</evidence>
<accession>K8XDC9</accession>
<gene>
    <name evidence="2" type="ORF">WSS_A43260</name>
</gene>
<evidence type="ECO:0000313" key="2">
    <source>
        <dbReference type="EMBL" id="EKT76337.1"/>
    </source>
</evidence>